<keyword evidence="3" id="KW-1185">Reference proteome</keyword>
<feature type="region of interest" description="Disordered" evidence="1">
    <location>
        <begin position="12"/>
        <end position="92"/>
    </location>
</feature>
<evidence type="ECO:0000313" key="2">
    <source>
        <dbReference type="EMBL" id="KAK2597573.1"/>
    </source>
</evidence>
<feature type="compositionally biased region" description="Polar residues" evidence="1">
    <location>
        <begin position="51"/>
        <end position="64"/>
    </location>
</feature>
<sequence length="279" mass="30090">MAIRLCAWLQRKLGSKGETQPQETIPAGPYPQPAPKPGSIGETPSRETIPRGSNPQQDPTSQEDTPPPPYATLDLRDGTPQPPINTDKNVSLETLRARNPPCEGSDIVGPPPNNTMPIEAAKAAASTAVNGYLRALDEQDPKMVAARTAQAIAVAASTSRSYAAFLAAVTAVESAALLAIEDARDRAPCGQLRERTRHAVHTAANTAMAADADTTRVGPWPYSIFGIDAPHLRKQQGHQRPPSWLVWTFGAGASWVLEQGSQHLLEQYQQQQQQWGWGE</sequence>
<reference evidence="2" key="1">
    <citation type="submission" date="2023-06" db="EMBL/GenBank/DDBJ databases">
        <authorList>
            <person name="Noh H."/>
        </authorList>
    </citation>
    <scope>NUCLEOTIDE SEQUENCE</scope>
    <source>
        <strain evidence="2">DUCC20226</strain>
    </source>
</reference>
<comment type="caution">
    <text evidence="2">The sequence shown here is derived from an EMBL/GenBank/DDBJ whole genome shotgun (WGS) entry which is preliminary data.</text>
</comment>
<gene>
    <name evidence="2" type="ORF">N8I77_012352</name>
</gene>
<proteinExistence type="predicted"/>
<protein>
    <submittedName>
        <fullName evidence="2">Uncharacterized protein</fullName>
    </submittedName>
</protein>
<dbReference type="AlphaFoldDB" id="A0AAD9S2G9"/>
<evidence type="ECO:0000256" key="1">
    <source>
        <dbReference type="SAM" id="MobiDB-lite"/>
    </source>
</evidence>
<evidence type="ECO:0000313" key="3">
    <source>
        <dbReference type="Proteomes" id="UP001265746"/>
    </source>
</evidence>
<dbReference type="EMBL" id="JAUJFL010000009">
    <property type="protein sequence ID" value="KAK2597573.1"/>
    <property type="molecule type" value="Genomic_DNA"/>
</dbReference>
<accession>A0AAD9S2G9</accession>
<organism evidence="2 3">
    <name type="scientific">Phomopsis amygdali</name>
    <name type="common">Fusicoccum amygdali</name>
    <dbReference type="NCBI Taxonomy" id="1214568"/>
    <lineage>
        <taxon>Eukaryota</taxon>
        <taxon>Fungi</taxon>
        <taxon>Dikarya</taxon>
        <taxon>Ascomycota</taxon>
        <taxon>Pezizomycotina</taxon>
        <taxon>Sordariomycetes</taxon>
        <taxon>Sordariomycetidae</taxon>
        <taxon>Diaporthales</taxon>
        <taxon>Diaporthaceae</taxon>
        <taxon>Diaporthe</taxon>
    </lineage>
</organism>
<name>A0AAD9S2G9_PHOAM</name>
<dbReference type="Proteomes" id="UP001265746">
    <property type="component" value="Unassembled WGS sequence"/>
</dbReference>